<evidence type="ECO:0000259" key="1">
    <source>
        <dbReference type="Pfam" id="PF07969"/>
    </source>
</evidence>
<dbReference type="RefSeq" id="WP_327792031.1">
    <property type="nucleotide sequence ID" value="NZ_JADQAZ010000001.1"/>
</dbReference>
<dbReference type="PANTHER" id="PTHR22642:SF21">
    <property type="entry name" value="PERIPLASMIC PROTEIN"/>
    <property type="match status" value="1"/>
</dbReference>
<dbReference type="InterPro" id="IPR011059">
    <property type="entry name" value="Metal-dep_hydrolase_composite"/>
</dbReference>
<dbReference type="Gene3D" id="2.30.40.10">
    <property type="entry name" value="Urease, subunit C, domain 1"/>
    <property type="match status" value="1"/>
</dbReference>
<name>A0AAP2G2F6_9RHOB</name>
<feature type="domain" description="Amidohydrolase 3" evidence="1">
    <location>
        <begin position="3"/>
        <end position="375"/>
    </location>
</feature>
<dbReference type="Gene3D" id="3.10.310.70">
    <property type="match status" value="1"/>
</dbReference>
<protein>
    <submittedName>
        <fullName evidence="2">Amidohydrolase family protein</fullName>
    </submittedName>
</protein>
<dbReference type="GO" id="GO:0016810">
    <property type="term" value="F:hydrolase activity, acting on carbon-nitrogen (but not peptide) bonds"/>
    <property type="evidence" value="ECO:0007669"/>
    <property type="project" value="InterPro"/>
</dbReference>
<dbReference type="Proteomes" id="UP001315686">
    <property type="component" value="Unassembled WGS sequence"/>
</dbReference>
<dbReference type="Pfam" id="PF07969">
    <property type="entry name" value="Amidohydro_3"/>
    <property type="match status" value="1"/>
</dbReference>
<dbReference type="PANTHER" id="PTHR22642">
    <property type="entry name" value="IMIDAZOLONEPROPIONASE"/>
    <property type="match status" value="1"/>
</dbReference>
<dbReference type="InterPro" id="IPR013108">
    <property type="entry name" value="Amidohydro_3"/>
</dbReference>
<gene>
    <name evidence="2" type="ORF">IV417_00305</name>
</gene>
<dbReference type="AlphaFoldDB" id="A0AAP2G2F6"/>
<keyword evidence="3" id="KW-1185">Reference proteome</keyword>
<reference evidence="2 3" key="1">
    <citation type="journal article" date="2021" name="Arch. Microbiol.">
        <title>Harenicola maris gen. nov., sp. nov. isolated from the Sea of Japan shallow sediments.</title>
        <authorList>
            <person name="Romanenko L.A."/>
            <person name="Kurilenko V.V."/>
            <person name="Chernysheva N.Y."/>
            <person name="Tekutyeva L.A."/>
            <person name="Velansky P.V."/>
            <person name="Svetashev V.I."/>
            <person name="Isaeva M.P."/>
        </authorList>
    </citation>
    <scope>NUCLEOTIDE SEQUENCE [LARGE SCALE GENOMIC DNA]</scope>
    <source>
        <strain evidence="2 3">KMM 3653</strain>
    </source>
</reference>
<dbReference type="EMBL" id="JADQAZ010000001">
    <property type="protein sequence ID" value="MBT0955810.1"/>
    <property type="molecule type" value="Genomic_DNA"/>
</dbReference>
<organism evidence="2 3">
    <name type="scientific">Harenicola maris</name>
    <dbReference type="NCBI Taxonomy" id="2841044"/>
    <lineage>
        <taxon>Bacteria</taxon>
        <taxon>Pseudomonadati</taxon>
        <taxon>Pseudomonadota</taxon>
        <taxon>Alphaproteobacteria</taxon>
        <taxon>Rhodobacterales</taxon>
        <taxon>Paracoccaceae</taxon>
        <taxon>Harenicola</taxon>
    </lineage>
</organism>
<dbReference type="SUPFAM" id="SSF51556">
    <property type="entry name" value="Metallo-dependent hydrolases"/>
    <property type="match status" value="1"/>
</dbReference>
<dbReference type="Gene3D" id="3.20.20.140">
    <property type="entry name" value="Metal-dependent hydrolases"/>
    <property type="match status" value="1"/>
</dbReference>
<comment type="caution">
    <text evidence="2">The sequence shown here is derived from an EMBL/GenBank/DDBJ whole genome shotgun (WGS) entry which is preliminary data.</text>
</comment>
<dbReference type="SUPFAM" id="SSF51338">
    <property type="entry name" value="Composite domain of metallo-dependent hydrolases"/>
    <property type="match status" value="1"/>
</dbReference>
<sequence length="379" mass="41143">MTELDAAAPNNPLYLLRNYSNGFANTAAFDALDIDNGASAVLSGRDGLAPFTDAVTWRNKTSSPEAILNYMSVLNGMGLTMVYDVGRPSEGNLDPLEDLAAKRDLPLRVFHTLRYSASDEASTNDALELINGGAKPFSNDPQFGLLGLGEHIYAPMLDNANWTKEWEEGTWGPFSEISFAAARNGWTVHEHVMSQATAVQYLNLIEDIAKEIPEVSELRWTFAHVNGIQDEDIARAAELGVAFGVHSQARMSVRAMDAPRIGSLSRSGALWGLGSDAGIVAPANPFWTLEWAISGTNVAGRSGWSEDQRVSREQALRAHTTYNAKLLFVEDDLGTLEVGKLADLVVLDQDYMTIEATEISSIKPVLTMTGGEVVYQSAD</sequence>
<evidence type="ECO:0000313" key="2">
    <source>
        <dbReference type="EMBL" id="MBT0955810.1"/>
    </source>
</evidence>
<dbReference type="InterPro" id="IPR032466">
    <property type="entry name" value="Metal_Hydrolase"/>
</dbReference>
<accession>A0AAP2G2F6</accession>
<proteinExistence type="predicted"/>
<evidence type="ECO:0000313" key="3">
    <source>
        <dbReference type="Proteomes" id="UP001315686"/>
    </source>
</evidence>